<evidence type="ECO:0000256" key="1">
    <source>
        <dbReference type="SAM" id="MobiDB-lite"/>
    </source>
</evidence>
<organism evidence="3 4">
    <name type="scientific">Candidatus Methylospira mobilis</name>
    <dbReference type="NCBI Taxonomy" id="1808979"/>
    <lineage>
        <taxon>Bacteria</taxon>
        <taxon>Pseudomonadati</taxon>
        <taxon>Pseudomonadota</taxon>
        <taxon>Gammaproteobacteria</taxon>
        <taxon>Methylococcales</taxon>
        <taxon>Methylococcaceae</taxon>
        <taxon>Candidatus Methylospira</taxon>
    </lineage>
</organism>
<evidence type="ECO:0000259" key="2">
    <source>
        <dbReference type="Pfam" id="PF06812"/>
    </source>
</evidence>
<dbReference type="InterPro" id="IPR010657">
    <property type="entry name" value="ImpA_N"/>
</dbReference>
<feature type="domain" description="ImpA N-terminal" evidence="2">
    <location>
        <begin position="19"/>
        <end position="131"/>
    </location>
</feature>
<name>A0A5Q0BHH8_9GAMM</name>
<dbReference type="KEGG" id="mmob:F6R98_02660"/>
<accession>A0A5Q0BHH8</accession>
<dbReference type="InterPro" id="IPR017739">
    <property type="entry name" value="T6SS-assoc_VCA0119"/>
</dbReference>
<protein>
    <submittedName>
        <fullName evidence="3">Type VI secretion system protein TssA</fullName>
    </submittedName>
</protein>
<dbReference type="Pfam" id="PF06812">
    <property type="entry name" value="ImpA_N"/>
    <property type="match status" value="1"/>
</dbReference>
<keyword evidence="4" id="KW-1185">Reference proteome</keyword>
<dbReference type="PANTHER" id="PTHR37024:SF3">
    <property type="entry name" value="TYPE VI SECRETION SYSTEM PROTEIN TSSA"/>
    <property type="match status" value="1"/>
</dbReference>
<sequence length="545" mass="58707">MKEERNVTELNELSEKICAPITEAAPAGKDSRQDPLFDAMQAEIDKQSSPTTYGLPDWEKVTGYALELVGTKGKDILTLCYLCMGLYKTRGFDGLAIGLQSLATLTNSYWDTLFPPPQRIRARRNAIEWLQDEILKSIDNSNPLPEISAFAGTTLISALDSLDDILGQKDDSPPSLYQLRTLFGSFPVTPEPEPAPAQGIVPAENDSNAPSPAATAEQVNAQTANVAGSAPPPASATPQPALNVAAITPVTTFGSSDAVSHQLQLALESIQGIADWLMQQNSADEKAYRLSRIASWSAITALPPNTAGKTAIPEPDNSAMQVLEVIAQNKQAKAMLSFAEARMRDNLFWLDLQRMSAQALEQLGGEFKAAHTAVCNETGALLKRLPGLADLCFSSGKPFADSDTQSWLKTLGGGETGGNSADAQINGLLIEVKTAQAEGRLIAGMELFEQQLRALTPRLALLGRVKLYELLRNTVPDFDIQALLGPLLSELDDGILEHRDPEIAIEVLSLCYRARNKDEASEPANKLILGRIARISPAAVLRLAL</sequence>
<dbReference type="Proteomes" id="UP000325755">
    <property type="component" value="Chromosome"/>
</dbReference>
<proteinExistence type="predicted"/>
<dbReference type="NCBIfam" id="TIGR03362">
    <property type="entry name" value="VI_chp_7"/>
    <property type="match status" value="1"/>
</dbReference>
<dbReference type="Pfam" id="PF16989">
    <property type="entry name" value="T6SS_VasJ"/>
    <property type="match status" value="1"/>
</dbReference>
<evidence type="ECO:0000313" key="3">
    <source>
        <dbReference type="EMBL" id="QFY41661.1"/>
    </source>
</evidence>
<reference evidence="3 4" key="1">
    <citation type="submission" date="2019-09" db="EMBL/GenBank/DDBJ databases">
        <title>Ecophysiology of the spiral-shaped methanotroph Methylospira mobilis as revealed by the complete genome sequence.</title>
        <authorList>
            <person name="Oshkin I.Y."/>
            <person name="Dedysh S.N."/>
            <person name="Miroshnikov K."/>
            <person name="Danilova O.V."/>
            <person name="Hakobyan A."/>
            <person name="Liesack W."/>
        </authorList>
    </citation>
    <scope>NUCLEOTIDE SEQUENCE [LARGE SCALE GENOMIC DNA]</scope>
    <source>
        <strain evidence="3 4">Shm1</strain>
    </source>
</reference>
<dbReference type="PANTHER" id="PTHR37024">
    <property type="entry name" value="TYPE VI SECRETION SYSTEM DUF2094 AND IMPA-RELATED DOMAIN PROTEIN"/>
    <property type="match status" value="1"/>
</dbReference>
<gene>
    <name evidence="3" type="primary">tssA</name>
    <name evidence="3" type="ORF">F6R98_02660</name>
</gene>
<evidence type="ECO:0000313" key="4">
    <source>
        <dbReference type="Proteomes" id="UP000325755"/>
    </source>
</evidence>
<feature type="region of interest" description="Disordered" evidence="1">
    <location>
        <begin position="187"/>
        <end position="215"/>
    </location>
</feature>
<dbReference type="AlphaFoldDB" id="A0A5Q0BHH8"/>
<dbReference type="EMBL" id="CP044205">
    <property type="protein sequence ID" value="QFY41661.1"/>
    <property type="molecule type" value="Genomic_DNA"/>
</dbReference>
<dbReference type="InParanoid" id="A0A5Q0BHH8"/>
<dbReference type="OrthoDB" id="1522895at2"/>